<feature type="compositionally biased region" description="Low complexity" evidence="1">
    <location>
        <begin position="76"/>
        <end position="120"/>
    </location>
</feature>
<dbReference type="EMBL" id="JABVED010000006">
    <property type="protein sequence ID" value="MBC6448165.1"/>
    <property type="molecule type" value="Genomic_DNA"/>
</dbReference>
<name>A0ABR7L640_9PSEU</name>
<keyword evidence="2" id="KW-0812">Transmembrane</keyword>
<keyword evidence="2" id="KW-1133">Transmembrane helix</keyword>
<reference evidence="4 5" key="1">
    <citation type="submission" date="2020-06" db="EMBL/GenBank/DDBJ databases">
        <title>Actinokineospora xiongansis sp. nov., isolated from soil of Baiyangdian.</title>
        <authorList>
            <person name="Zhang X."/>
        </authorList>
    </citation>
    <scope>NUCLEOTIDE SEQUENCE [LARGE SCALE GENOMIC DNA]</scope>
    <source>
        <strain evidence="4 5">HBU206404</strain>
    </source>
</reference>
<feature type="region of interest" description="Disordered" evidence="1">
    <location>
        <begin position="1"/>
        <end position="24"/>
    </location>
</feature>
<evidence type="ECO:0000313" key="4">
    <source>
        <dbReference type="EMBL" id="MBC6448165.1"/>
    </source>
</evidence>
<proteinExistence type="predicted"/>
<feature type="region of interest" description="Disordered" evidence="1">
    <location>
        <begin position="64"/>
        <end position="120"/>
    </location>
</feature>
<dbReference type="Proteomes" id="UP000734823">
    <property type="component" value="Unassembled WGS sequence"/>
</dbReference>
<dbReference type="Gene3D" id="3.40.33.10">
    <property type="entry name" value="CAP"/>
    <property type="match status" value="1"/>
</dbReference>
<gene>
    <name evidence="4" type="ORF">GPZ80_13410</name>
</gene>
<keyword evidence="2" id="KW-0472">Membrane</keyword>
<feature type="compositionally biased region" description="Low complexity" evidence="1">
    <location>
        <begin position="1"/>
        <end position="15"/>
    </location>
</feature>
<feature type="transmembrane region" description="Helical" evidence="2">
    <location>
        <begin position="31"/>
        <end position="52"/>
    </location>
</feature>
<dbReference type="SUPFAM" id="SSF55797">
    <property type="entry name" value="PR-1-like"/>
    <property type="match status" value="1"/>
</dbReference>
<dbReference type="InterPro" id="IPR014044">
    <property type="entry name" value="CAP_dom"/>
</dbReference>
<organism evidence="4 5">
    <name type="scientific">Actinokineospora xionganensis</name>
    <dbReference type="NCBI Taxonomy" id="2684470"/>
    <lineage>
        <taxon>Bacteria</taxon>
        <taxon>Bacillati</taxon>
        <taxon>Actinomycetota</taxon>
        <taxon>Actinomycetes</taxon>
        <taxon>Pseudonocardiales</taxon>
        <taxon>Pseudonocardiaceae</taxon>
        <taxon>Actinokineospora</taxon>
    </lineage>
</organism>
<dbReference type="CDD" id="cd05379">
    <property type="entry name" value="CAP_bacterial"/>
    <property type="match status" value="1"/>
</dbReference>
<dbReference type="PANTHER" id="PTHR31157:SF1">
    <property type="entry name" value="SCP DOMAIN-CONTAINING PROTEIN"/>
    <property type="match status" value="1"/>
</dbReference>
<evidence type="ECO:0000256" key="1">
    <source>
        <dbReference type="SAM" id="MobiDB-lite"/>
    </source>
</evidence>
<dbReference type="Pfam" id="PF00188">
    <property type="entry name" value="CAP"/>
    <property type="match status" value="1"/>
</dbReference>
<dbReference type="PANTHER" id="PTHR31157">
    <property type="entry name" value="SCP DOMAIN-CONTAINING PROTEIN"/>
    <property type="match status" value="1"/>
</dbReference>
<dbReference type="InterPro" id="IPR035940">
    <property type="entry name" value="CAP_sf"/>
</dbReference>
<sequence length="249" mass="26177">MPQANPPSNGHSHPPSFHEGSPPVSHRKSRLVLIALGAVLASAALTFALPAMQDLTQVAGTATNVPDPAETLESYPTSATTTTTATPTTPTTVVTTTVEPTTTTTTTVAPTTTAAPTTTTSQIPKAETDVLALVNRQRSAAGCSPVRWNDKLGVSARKHSADMAARNYFDHTSLDGRSPFDRMKAEGYARAGGENIAAGQATAEAVMKSWMNSPGHKANILNCEFKDLGIGMAKGGSYRIYWTQNFGYG</sequence>
<comment type="caution">
    <text evidence="4">The sequence shown here is derived from an EMBL/GenBank/DDBJ whole genome shotgun (WGS) entry which is preliminary data.</text>
</comment>
<evidence type="ECO:0000256" key="2">
    <source>
        <dbReference type="SAM" id="Phobius"/>
    </source>
</evidence>
<evidence type="ECO:0000313" key="5">
    <source>
        <dbReference type="Proteomes" id="UP000734823"/>
    </source>
</evidence>
<evidence type="ECO:0000259" key="3">
    <source>
        <dbReference type="Pfam" id="PF00188"/>
    </source>
</evidence>
<keyword evidence="5" id="KW-1185">Reference proteome</keyword>
<protein>
    <submittedName>
        <fullName evidence="4">CAP domain-containing protein</fullName>
    </submittedName>
</protein>
<accession>A0ABR7L640</accession>
<feature type="domain" description="SCP" evidence="3">
    <location>
        <begin position="131"/>
        <end position="246"/>
    </location>
</feature>